<feature type="domain" description="TonB-dependent receptor-like beta-barrel" evidence="17">
    <location>
        <begin position="248"/>
        <end position="691"/>
    </location>
</feature>
<dbReference type="PROSITE" id="PS52016">
    <property type="entry name" value="TONB_DEPENDENT_REC_3"/>
    <property type="match status" value="1"/>
</dbReference>
<evidence type="ECO:0000313" key="20">
    <source>
        <dbReference type="Proteomes" id="UP000660885"/>
    </source>
</evidence>
<dbReference type="InterPro" id="IPR012910">
    <property type="entry name" value="Plug_dom"/>
</dbReference>
<keyword evidence="5" id="KW-0410">Iron transport</keyword>
<comment type="similarity">
    <text evidence="2 14 15">Belongs to the TonB-dependent receptor family.</text>
</comment>
<evidence type="ECO:0000256" key="1">
    <source>
        <dbReference type="ARBA" id="ARBA00004571"/>
    </source>
</evidence>
<evidence type="ECO:0000256" key="3">
    <source>
        <dbReference type="ARBA" id="ARBA00022448"/>
    </source>
</evidence>
<evidence type="ECO:0000256" key="5">
    <source>
        <dbReference type="ARBA" id="ARBA00022496"/>
    </source>
</evidence>
<evidence type="ECO:0000256" key="7">
    <source>
        <dbReference type="ARBA" id="ARBA00022729"/>
    </source>
</evidence>
<feature type="signal peptide" evidence="16">
    <location>
        <begin position="1"/>
        <end position="29"/>
    </location>
</feature>
<dbReference type="Pfam" id="PF00593">
    <property type="entry name" value="TonB_dep_Rec_b-barrel"/>
    <property type="match status" value="1"/>
</dbReference>
<dbReference type="EMBL" id="JAETWB010000007">
    <property type="protein sequence ID" value="MBL6079668.1"/>
    <property type="molecule type" value="Genomic_DNA"/>
</dbReference>
<keyword evidence="9" id="KW-0406">Ion transport</keyword>
<feature type="chain" id="PRO_5045952315" evidence="16">
    <location>
        <begin position="30"/>
        <end position="722"/>
    </location>
</feature>
<evidence type="ECO:0000313" key="19">
    <source>
        <dbReference type="EMBL" id="MBL6079668.1"/>
    </source>
</evidence>
<dbReference type="Proteomes" id="UP000660885">
    <property type="component" value="Unassembled WGS sequence"/>
</dbReference>
<organism evidence="19 20">
    <name type="scientific">Belnapia arida</name>
    <dbReference type="NCBI Taxonomy" id="2804533"/>
    <lineage>
        <taxon>Bacteria</taxon>
        <taxon>Pseudomonadati</taxon>
        <taxon>Pseudomonadota</taxon>
        <taxon>Alphaproteobacteria</taxon>
        <taxon>Acetobacterales</taxon>
        <taxon>Roseomonadaceae</taxon>
        <taxon>Belnapia</taxon>
    </lineage>
</organism>
<evidence type="ECO:0000256" key="9">
    <source>
        <dbReference type="ARBA" id="ARBA00023065"/>
    </source>
</evidence>
<dbReference type="SUPFAM" id="SSF56935">
    <property type="entry name" value="Porins"/>
    <property type="match status" value="1"/>
</dbReference>
<dbReference type="InterPro" id="IPR010105">
    <property type="entry name" value="TonB_sidphr_rcpt"/>
</dbReference>
<dbReference type="Gene3D" id="2.40.170.20">
    <property type="entry name" value="TonB-dependent receptor, beta-barrel domain"/>
    <property type="match status" value="1"/>
</dbReference>
<keyword evidence="3 14" id="KW-0813">Transport</keyword>
<reference evidence="19 20" key="1">
    <citation type="submission" date="2021-01" db="EMBL/GenBank/DDBJ databases">
        <title>Belnapia mucosa sp. nov. and Belnapia arida sp. nov., isolated from the Tabernas Desert (Almeria, Spain).</title>
        <authorList>
            <person name="Molina-Menor E."/>
            <person name="Vidal-Verdu A."/>
            <person name="Calonge A."/>
            <person name="Satari L."/>
            <person name="Pereto J."/>
            <person name="Porcar M."/>
        </authorList>
    </citation>
    <scope>NUCLEOTIDE SEQUENCE [LARGE SCALE GENOMIC DNA]</scope>
    <source>
        <strain evidence="19 20">T18</strain>
    </source>
</reference>
<evidence type="ECO:0000256" key="15">
    <source>
        <dbReference type="RuleBase" id="RU003357"/>
    </source>
</evidence>
<evidence type="ECO:0000256" key="2">
    <source>
        <dbReference type="ARBA" id="ARBA00009810"/>
    </source>
</evidence>
<evidence type="ECO:0000256" key="16">
    <source>
        <dbReference type="SAM" id="SignalP"/>
    </source>
</evidence>
<keyword evidence="12 19" id="KW-0675">Receptor</keyword>
<dbReference type="PANTHER" id="PTHR32552">
    <property type="entry name" value="FERRICHROME IRON RECEPTOR-RELATED"/>
    <property type="match status" value="1"/>
</dbReference>
<evidence type="ECO:0000256" key="10">
    <source>
        <dbReference type="ARBA" id="ARBA00023077"/>
    </source>
</evidence>
<keyword evidence="7 16" id="KW-0732">Signal</keyword>
<dbReference type="Gene3D" id="2.170.130.10">
    <property type="entry name" value="TonB-dependent receptor, plug domain"/>
    <property type="match status" value="1"/>
</dbReference>
<keyword evidence="8" id="KW-0408">Iron</keyword>
<dbReference type="InterPro" id="IPR037066">
    <property type="entry name" value="Plug_dom_sf"/>
</dbReference>
<keyword evidence="20" id="KW-1185">Reference proteome</keyword>
<dbReference type="Pfam" id="PF07715">
    <property type="entry name" value="Plug"/>
    <property type="match status" value="1"/>
</dbReference>
<evidence type="ECO:0000256" key="12">
    <source>
        <dbReference type="ARBA" id="ARBA00023170"/>
    </source>
</evidence>
<dbReference type="InterPro" id="IPR039426">
    <property type="entry name" value="TonB-dep_rcpt-like"/>
</dbReference>
<name>A0ABS1U4U9_9PROT</name>
<comment type="subcellular location">
    <subcellularLocation>
        <location evidence="1 14">Cell outer membrane</location>
        <topology evidence="1 14">Multi-pass membrane protein</topology>
    </subcellularLocation>
</comment>
<evidence type="ECO:0000256" key="11">
    <source>
        <dbReference type="ARBA" id="ARBA00023136"/>
    </source>
</evidence>
<evidence type="ECO:0000256" key="6">
    <source>
        <dbReference type="ARBA" id="ARBA00022692"/>
    </source>
</evidence>
<dbReference type="InterPro" id="IPR036942">
    <property type="entry name" value="Beta-barrel_TonB_sf"/>
</dbReference>
<dbReference type="InterPro" id="IPR000531">
    <property type="entry name" value="Beta-barrel_TonB"/>
</dbReference>
<keyword evidence="11 14" id="KW-0472">Membrane</keyword>
<accession>A0ABS1U4U9</accession>
<evidence type="ECO:0000259" key="17">
    <source>
        <dbReference type="Pfam" id="PF00593"/>
    </source>
</evidence>
<sequence>MTATPLPDRTRLVSLLATSLALAAPAARAQTPQPAPDGVVAMPELRIEGTRETATGPVQGISAERSASATKTDTPLILTPQNVTVVTREQIDLQNSRNLGDVLGYTASGQGILSDFRGEYGTVRGFTPDIYLDGLRVPVPVTAHSFRIEPWGMERVELLRGANSGLYGQGNLGGIINSVSKAPYLGQVNQMAIQGGSFGRIQGMFDVGGAIGESNSLLWRFNGLVRDADTYVEGGRDNRIYLAPSLTWRPTGDTTVTLLASYMRDDAGITGQWLPAFGTALYNRNGTIPRDRATGEPGWDRYHRSQYGLGARIEHRLNQDWTLRSNLRGTYHELDYASIYGNGFSPANQQRSIARVASYQNPTYRTFAIDNQAEGRVVTGPLEHTLLFGLDYRVQGLHARTYSAAAGALDVFAPRYGYRPGVLPLTASNNQTIQQTGLYLQDQVRLDRWYLTLTGRQDFADTATRNNRTSTNTSQRDAHFTGRAALLYAFDFGLSPYFSYATSFLPNIGTLSPARGSGTFAPTTGEQFEAGIKYQPPGRSSLYSATLFQLTQQNVLTADPANTTFSIQTGEVRVRGLELEARLALTPALNILAAWTAQDPEVTKTTTGNLGMRPAAIPAHTGALWADYSFGITEELRITLGGGMRYIGNTLGNGAPAASSPQFHVPSFTLFDAVARADWRQWRLAVNAVNLTDENPVSACYTYNSCSYGAGRAVYATLSYRW</sequence>
<dbReference type="CDD" id="cd01347">
    <property type="entry name" value="ligand_gated_channel"/>
    <property type="match status" value="1"/>
</dbReference>
<protein>
    <submittedName>
        <fullName evidence="19">TonB-dependent siderophore receptor</fullName>
    </submittedName>
</protein>
<comment type="caution">
    <text evidence="19">The sequence shown here is derived from an EMBL/GenBank/DDBJ whole genome shotgun (WGS) entry which is preliminary data.</text>
</comment>
<feature type="domain" description="TonB-dependent receptor plug" evidence="18">
    <location>
        <begin position="79"/>
        <end position="175"/>
    </location>
</feature>
<evidence type="ECO:0000256" key="4">
    <source>
        <dbReference type="ARBA" id="ARBA00022452"/>
    </source>
</evidence>
<keyword evidence="10 15" id="KW-0798">TonB box</keyword>
<evidence type="ECO:0000259" key="18">
    <source>
        <dbReference type="Pfam" id="PF07715"/>
    </source>
</evidence>
<gene>
    <name evidence="19" type="ORF">JMJ56_16740</name>
</gene>
<dbReference type="RefSeq" id="WP_202832901.1">
    <property type="nucleotide sequence ID" value="NZ_JAETWB010000007.1"/>
</dbReference>
<keyword evidence="6 14" id="KW-0812">Transmembrane</keyword>
<keyword evidence="13 14" id="KW-0998">Cell outer membrane</keyword>
<dbReference type="PANTHER" id="PTHR32552:SF68">
    <property type="entry name" value="FERRICHROME OUTER MEMBRANE TRANSPORTER_PHAGE RECEPTOR"/>
    <property type="match status" value="1"/>
</dbReference>
<proteinExistence type="inferred from homology"/>
<evidence type="ECO:0000256" key="8">
    <source>
        <dbReference type="ARBA" id="ARBA00023004"/>
    </source>
</evidence>
<dbReference type="NCBIfam" id="TIGR01783">
    <property type="entry name" value="TonB-siderophor"/>
    <property type="match status" value="1"/>
</dbReference>
<keyword evidence="4 14" id="KW-1134">Transmembrane beta strand</keyword>
<evidence type="ECO:0000256" key="13">
    <source>
        <dbReference type="ARBA" id="ARBA00023237"/>
    </source>
</evidence>
<evidence type="ECO:0000256" key="14">
    <source>
        <dbReference type="PROSITE-ProRule" id="PRU01360"/>
    </source>
</evidence>